<proteinExistence type="predicted"/>
<gene>
    <name evidence="2" type="ORF">PFL603g_00230</name>
</gene>
<accession>A0A125QHC9</accession>
<organism evidence="2 3">
    <name type="scientific">Pseudomonas fluorescens</name>
    <dbReference type="NCBI Taxonomy" id="294"/>
    <lineage>
        <taxon>Bacteria</taxon>
        <taxon>Pseudomonadati</taxon>
        <taxon>Pseudomonadota</taxon>
        <taxon>Gammaproteobacteria</taxon>
        <taxon>Pseudomonadales</taxon>
        <taxon>Pseudomonadaceae</taxon>
        <taxon>Pseudomonas</taxon>
    </lineage>
</organism>
<sequence>MTDYAELKRLAEAATPQDFDSAELKVENGHVECPQCGGQGEVELEADYCNFDGAAIGVQFYGIGHEFGAAEAFYRAANPDVVLALIAENERFRKDAKYWSEAHDREREWSAQLIEEREGLRKERDRLVEDNLALLENPGDAL</sequence>
<protein>
    <submittedName>
        <fullName evidence="2">Uncharacterized protein</fullName>
    </submittedName>
</protein>
<dbReference type="Proteomes" id="UP000063434">
    <property type="component" value="Unassembled WGS sequence"/>
</dbReference>
<evidence type="ECO:0000256" key="1">
    <source>
        <dbReference type="SAM" id="Coils"/>
    </source>
</evidence>
<dbReference type="AlphaFoldDB" id="A0A125QHC9"/>
<evidence type="ECO:0000313" key="2">
    <source>
        <dbReference type="EMBL" id="KWV84132.1"/>
    </source>
</evidence>
<evidence type="ECO:0000313" key="3">
    <source>
        <dbReference type="Proteomes" id="UP000063434"/>
    </source>
</evidence>
<dbReference type="PATRIC" id="fig|294.195.peg.246"/>
<dbReference type="EMBL" id="LCYC01000003">
    <property type="protein sequence ID" value="KWV84132.1"/>
    <property type="molecule type" value="Genomic_DNA"/>
</dbReference>
<name>A0A125QHC9_PSEFL</name>
<reference evidence="2 3" key="1">
    <citation type="submission" date="2015-05" db="EMBL/GenBank/DDBJ databases">
        <title>A genomic and transcriptomic approach to investigate the blue pigment phenotype in Pseudomonas fluorescens.</title>
        <authorList>
            <person name="Andreani N.A."/>
            <person name="Cardazzo B."/>
        </authorList>
    </citation>
    <scope>NUCLEOTIDE SEQUENCE [LARGE SCALE GENOMIC DNA]</scope>
    <source>
        <strain evidence="2 3">Ps_40</strain>
    </source>
</reference>
<feature type="coiled-coil region" evidence="1">
    <location>
        <begin position="110"/>
        <end position="137"/>
    </location>
</feature>
<keyword evidence="1" id="KW-0175">Coiled coil</keyword>
<comment type="caution">
    <text evidence="2">The sequence shown here is derived from an EMBL/GenBank/DDBJ whole genome shotgun (WGS) entry which is preliminary data.</text>
</comment>
<dbReference type="RefSeq" id="WP_060765648.1">
    <property type="nucleotide sequence ID" value="NZ_LCYC01000003.1"/>
</dbReference>